<dbReference type="Proteomes" id="UP000564644">
    <property type="component" value="Unassembled WGS sequence"/>
</dbReference>
<keyword evidence="1" id="KW-0812">Transmembrane</keyword>
<evidence type="ECO:0000256" key="1">
    <source>
        <dbReference type="SAM" id="Phobius"/>
    </source>
</evidence>
<dbReference type="InterPro" id="IPR058653">
    <property type="entry name" value="NfeD2_TM"/>
</dbReference>
<dbReference type="AlphaFoldDB" id="A0A7X0SPL5"/>
<feature type="domain" description="Membrane protein NfeD2 N-terminal transmembrane" evidence="2">
    <location>
        <begin position="1"/>
        <end position="103"/>
    </location>
</feature>
<proteinExistence type="predicted"/>
<dbReference type="Gene3D" id="2.40.50.140">
    <property type="entry name" value="Nucleic acid-binding proteins"/>
    <property type="match status" value="1"/>
</dbReference>
<evidence type="ECO:0000259" key="2">
    <source>
        <dbReference type="Pfam" id="PF25842"/>
    </source>
</evidence>
<sequence>MEALFWCCLTFGALMAIVTLVFGDHLGGASDGLFGWLSIDVHHLFQPVVLSGGVTVFGGAGLLLRRYSGWPASGVYAVSLAFAAAVGVGMYFLYVKPMESSENSTGYSIVELAGKRAEVLTPIPSKGYGEVLVRVGAGNTSHIAASFDGEEVPSGTPVVVVEVKDGTLYVSRMD</sequence>
<name>A0A7X0SPL5_9BACL</name>
<gene>
    <name evidence="3" type="ORF">H7C18_22795</name>
</gene>
<feature type="transmembrane region" description="Helical" evidence="1">
    <location>
        <begin position="76"/>
        <end position="94"/>
    </location>
</feature>
<keyword evidence="4" id="KW-1185">Reference proteome</keyword>
<evidence type="ECO:0000313" key="4">
    <source>
        <dbReference type="Proteomes" id="UP000564644"/>
    </source>
</evidence>
<reference evidence="3 4" key="1">
    <citation type="submission" date="2020-08" db="EMBL/GenBank/DDBJ databases">
        <title>Cohnella phylogeny.</title>
        <authorList>
            <person name="Dunlap C."/>
        </authorList>
    </citation>
    <scope>NUCLEOTIDE SEQUENCE [LARGE SCALE GENOMIC DNA]</scope>
    <source>
        <strain evidence="3 4">CBP 2801</strain>
    </source>
</reference>
<comment type="caution">
    <text evidence="3">The sequence shown here is derived from an EMBL/GenBank/DDBJ whole genome shotgun (WGS) entry which is preliminary data.</text>
</comment>
<feature type="transmembrane region" description="Helical" evidence="1">
    <location>
        <begin position="47"/>
        <end position="64"/>
    </location>
</feature>
<dbReference type="RefSeq" id="WP_185131420.1">
    <property type="nucleotide sequence ID" value="NZ_JACJVO010000030.1"/>
</dbReference>
<evidence type="ECO:0000313" key="3">
    <source>
        <dbReference type="EMBL" id="MBB6733756.1"/>
    </source>
</evidence>
<dbReference type="EMBL" id="JACJVO010000030">
    <property type="protein sequence ID" value="MBB6733756.1"/>
    <property type="molecule type" value="Genomic_DNA"/>
</dbReference>
<accession>A0A7X0SPL5</accession>
<dbReference type="InterPro" id="IPR012340">
    <property type="entry name" value="NA-bd_OB-fold"/>
</dbReference>
<organism evidence="3 4">
    <name type="scientific">Cohnella zeiphila</name>
    <dbReference type="NCBI Taxonomy" id="2761120"/>
    <lineage>
        <taxon>Bacteria</taxon>
        <taxon>Bacillati</taxon>
        <taxon>Bacillota</taxon>
        <taxon>Bacilli</taxon>
        <taxon>Bacillales</taxon>
        <taxon>Paenibacillaceae</taxon>
        <taxon>Cohnella</taxon>
    </lineage>
</organism>
<keyword evidence="1" id="KW-0472">Membrane</keyword>
<protein>
    <submittedName>
        <fullName evidence="3">NfeD family protein</fullName>
    </submittedName>
</protein>
<keyword evidence="1" id="KW-1133">Transmembrane helix</keyword>
<dbReference type="Pfam" id="PF25842">
    <property type="entry name" value="NfeD_TM"/>
    <property type="match status" value="1"/>
</dbReference>